<dbReference type="InterPro" id="IPR050351">
    <property type="entry name" value="BphY/WalK/GraS-like"/>
</dbReference>
<dbReference type="PANTHER" id="PTHR42878">
    <property type="entry name" value="TWO-COMPONENT HISTIDINE KINASE"/>
    <property type="match status" value="1"/>
</dbReference>
<evidence type="ECO:0000256" key="1">
    <source>
        <dbReference type="ARBA" id="ARBA00000085"/>
    </source>
</evidence>
<gene>
    <name evidence="7" type="ORF">GBK04_21845</name>
</gene>
<sequence>MNSSPHRGHTRPDAPGVSEPHWQCPEIFAERYPPLVTIRGGYIAEGDLSAPWTTEGAYIRICIADRGIGFDEMYLGKIFAIFQRLHTQNEYEGTGIGLAIVKKIVEKHNGLISANSKPNEGTTFNIILPVRQSKTFVPDETPA</sequence>
<dbReference type="Pfam" id="PF02518">
    <property type="entry name" value="HATPase_c"/>
    <property type="match status" value="1"/>
</dbReference>
<dbReference type="PROSITE" id="PS50109">
    <property type="entry name" value="HIS_KIN"/>
    <property type="match status" value="1"/>
</dbReference>
<evidence type="ECO:0000256" key="3">
    <source>
        <dbReference type="ARBA" id="ARBA00022679"/>
    </source>
</evidence>
<dbReference type="GO" id="GO:0007234">
    <property type="term" value="P:osmosensory signaling via phosphorelay pathway"/>
    <property type="evidence" value="ECO:0007669"/>
    <property type="project" value="TreeGrafter"/>
</dbReference>
<dbReference type="InterPro" id="IPR004358">
    <property type="entry name" value="Sig_transdc_His_kin-like_C"/>
</dbReference>
<dbReference type="Proteomes" id="UP000479293">
    <property type="component" value="Unassembled WGS sequence"/>
</dbReference>
<evidence type="ECO:0000256" key="4">
    <source>
        <dbReference type="ARBA" id="ARBA00022777"/>
    </source>
</evidence>
<dbReference type="PRINTS" id="PR00344">
    <property type="entry name" value="BCTRLSENSOR"/>
</dbReference>
<accession>A0A7C9BTZ7</accession>
<organism evidence="7 8">
    <name type="scientific">Salmonirosea aquatica</name>
    <dbReference type="NCBI Taxonomy" id="2654236"/>
    <lineage>
        <taxon>Bacteria</taxon>
        <taxon>Pseudomonadati</taxon>
        <taxon>Bacteroidota</taxon>
        <taxon>Cytophagia</taxon>
        <taxon>Cytophagales</taxon>
        <taxon>Spirosomataceae</taxon>
        <taxon>Salmonirosea</taxon>
    </lineage>
</organism>
<keyword evidence="4" id="KW-0418">Kinase</keyword>
<dbReference type="InterPro" id="IPR036890">
    <property type="entry name" value="HATPase_C_sf"/>
</dbReference>
<feature type="region of interest" description="Disordered" evidence="5">
    <location>
        <begin position="1"/>
        <end position="20"/>
    </location>
</feature>
<dbReference type="GO" id="GO:0000156">
    <property type="term" value="F:phosphorelay response regulator activity"/>
    <property type="evidence" value="ECO:0007669"/>
    <property type="project" value="TreeGrafter"/>
</dbReference>
<evidence type="ECO:0000256" key="2">
    <source>
        <dbReference type="ARBA" id="ARBA00012438"/>
    </source>
</evidence>
<dbReference type="SMART" id="SM00387">
    <property type="entry name" value="HATPase_c"/>
    <property type="match status" value="1"/>
</dbReference>
<dbReference type="GO" id="GO:0030295">
    <property type="term" value="F:protein kinase activator activity"/>
    <property type="evidence" value="ECO:0007669"/>
    <property type="project" value="TreeGrafter"/>
</dbReference>
<dbReference type="SUPFAM" id="SSF55874">
    <property type="entry name" value="ATPase domain of HSP90 chaperone/DNA topoisomerase II/histidine kinase"/>
    <property type="match status" value="1"/>
</dbReference>
<dbReference type="Gene3D" id="3.30.565.10">
    <property type="entry name" value="Histidine kinase-like ATPase, C-terminal domain"/>
    <property type="match status" value="1"/>
</dbReference>
<keyword evidence="3" id="KW-0808">Transferase</keyword>
<name>A0A7C9BTZ7_9BACT</name>
<feature type="domain" description="Histidine kinase" evidence="6">
    <location>
        <begin position="45"/>
        <end position="132"/>
    </location>
</feature>
<evidence type="ECO:0000313" key="8">
    <source>
        <dbReference type="Proteomes" id="UP000479293"/>
    </source>
</evidence>
<dbReference type="PANTHER" id="PTHR42878:SF15">
    <property type="entry name" value="BACTERIOPHYTOCHROME"/>
    <property type="match status" value="1"/>
</dbReference>
<comment type="catalytic activity">
    <reaction evidence="1">
        <text>ATP + protein L-histidine = ADP + protein N-phospho-L-histidine.</text>
        <dbReference type="EC" id="2.7.13.3"/>
    </reaction>
</comment>
<reference evidence="7 8" key="1">
    <citation type="submission" date="2019-10" db="EMBL/GenBank/DDBJ databases">
        <title>Draft Genome Sequence of Cytophagaceae sp. SJW1-29.</title>
        <authorList>
            <person name="Choi A."/>
        </authorList>
    </citation>
    <scope>NUCLEOTIDE SEQUENCE [LARGE SCALE GENOMIC DNA]</scope>
    <source>
        <strain evidence="7 8">SJW1-29</strain>
    </source>
</reference>
<dbReference type="InterPro" id="IPR003594">
    <property type="entry name" value="HATPase_dom"/>
</dbReference>
<dbReference type="EMBL" id="WHLY01000002">
    <property type="protein sequence ID" value="MPR35919.1"/>
    <property type="molecule type" value="Genomic_DNA"/>
</dbReference>
<comment type="caution">
    <text evidence="7">The sequence shown here is derived from an EMBL/GenBank/DDBJ whole genome shotgun (WGS) entry which is preliminary data.</text>
</comment>
<evidence type="ECO:0000259" key="6">
    <source>
        <dbReference type="PROSITE" id="PS50109"/>
    </source>
</evidence>
<keyword evidence="8" id="KW-1185">Reference proteome</keyword>
<evidence type="ECO:0000313" key="7">
    <source>
        <dbReference type="EMBL" id="MPR35919.1"/>
    </source>
</evidence>
<evidence type="ECO:0000256" key="5">
    <source>
        <dbReference type="SAM" id="MobiDB-lite"/>
    </source>
</evidence>
<dbReference type="EC" id="2.7.13.3" evidence="2"/>
<proteinExistence type="predicted"/>
<protein>
    <recommendedName>
        <fullName evidence="2">histidine kinase</fullName>
        <ecNumber evidence="2">2.7.13.3</ecNumber>
    </recommendedName>
</protein>
<dbReference type="AlphaFoldDB" id="A0A7C9BTZ7"/>
<dbReference type="InterPro" id="IPR005467">
    <property type="entry name" value="His_kinase_dom"/>
</dbReference>
<dbReference type="GO" id="GO:0004673">
    <property type="term" value="F:protein histidine kinase activity"/>
    <property type="evidence" value="ECO:0007669"/>
    <property type="project" value="UniProtKB-EC"/>
</dbReference>